<gene>
    <name evidence="7" type="ordered locus">Trad_2053</name>
</gene>
<dbReference type="EMBL" id="CP002049">
    <property type="protein sequence ID" value="ADI15167.1"/>
    <property type="molecule type" value="Genomic_DNA"/>
</dbReference>
<organism evidence="7 8">
    <name type="scientific">Truepera radiovictrix (strain DSM 17093 / CIP 108686 / LMG 22925 / RQ-24)</name>
    <dbReference type="NCBI Taxonomy" id="649638"/>
    <lineage>
        <taxon>Bacteria</taxon>
        <taxon>Thermotogati</taxon>
        <taxon>Deinococcota</taxon>
        <taxon>Deinococci</taxon>
        <taxon>Trueperales</taxon>
        <taxon>Trueperaceae</taxon>
        <taxon>Truepera</taxon>
    </lineage>
</organism>
<dbReference type="HOGENOM" id="CLU_016902_4_4_0"/>
<dbReference type="PANTHER" id="PTHR21600">
    <property type="entry name" value="MITOCHONDRIAL RNA PSEUDOURIDINE SYNTHASE"/>
    <property type="match status" value="1"/>
</dbReference>
<evidence type="ECO:0000256" key="5">
    <source>
        <dbReference type="RuleBase" id="RU362028"/>
    </source>
</evidence>
<dbReference type="InterPro" id="IPR050188">
    <property type="entry name" value="RluA_PseudoU_synthase"/>
</dbReference>
<dbReference type="GO" id="GO:0000455">
    <property type="term" value="P:enzyme-directed rRNA pseudouridine synthesis"/>
    <property type="evidence" value="ECO:0007669"/>
    <property type="project" value="TreeGrafter"/>
</dbReference>
<dbReference type="InterPro" id="IPR002942">
    <property type="entry name" value="S4_RNA-bd"/>
</dbReference>
<dbReference type="GO" id="GO:0003723">
    <property type="term" value="F:RNA binding"/>
    <property type="evidence" value="ECO:0007669"/>
    <property type="project" value="UniProtKB-KW"/>
</dbReference>
<dbReference type="GO" id="GO:0120159">
    <property type="term" value="F:rRNA pseudouridine synthase activity"/>
    <property type="evidence" value="ECO:0007669"/>
    <property type="project" value="UniProtKB-ARBA"/>
</dbReference>
<evidence type="ECO:0000256" key="4">
    <source>
        <dbReference type="PROSITE-ProRule" id="PRU00182"/>
    </source>
</evidence>
<comment type="function">
    <text evidence="5">Responsible for synthesis of pseudouridine from uracil.</text>
</comment>
<proteinExistence type="inferred from homology"/>
<dbReference type="KEGG" id="tra:Trad_2053"/>
<evidence type="ECO:0000256" key="3">
    <source>
        <dbReference type="PIRSR" id="PIRSR606225-1"/>
    </source>
</evidence>
<dbReference type="Pfam" id="PF00849">
    <property type="entry name" value="PseudoU_synth_2"/>
    <property type="match status" value="1"/>
</dbReference>
<accession>D7CR79</accession>
<keyword evidence="2 5" id="KW-0413">Isomerase</keyword>
<name>D7CR79_TRURR</name>
<dbReference type="EC" id="5.4.99.-" evidence="5"/>
<dbReference type="InterPro" id="IPR020103">
    <property type="entry name" value="PsdUridine_synth_cat_dom_sf"/>
</dbReference>
<dbReference type="InterPro" id="IPR036986">
    <property type="entry name" value="S4_RNA-bd_sf"/>
</dbReference>
<dbReference type="OrthoDB" id="9785808at2"/>
<dbReference type="SMART" id="SM00363">
    <property type="entry name" value="S4"/>
    <property type="match status" value="1"/>
</dbReference>
<reference evidence="8" key="1">
    <citation type="submission" date="2010-05" db="EMBL/GenBank/DDBJ databases">
        <title>The complete genome of Truepera radiovictris DSM 17093.</title>
        <authorList>
            <consortium name="US DOE Joint Genome Institute (JGI-PGF)"/>
            <person name="Lucas S."/>
            <person name="Copeland A."/>
            <person name="Lapidus A."/>
            <person name="Glavina del Rio T."/>
            <person name="Dalin E."/>
            <person name="Tice H."/>
            <person name="Bruce D."/>
            <person name="Goodwin L."/>
            <person name="Pitluck S."/>
            <person name="Kyrpides N."/>
            <person name="Mavromatis K."/>
            <person name="Ovchinnikova G."/>
            <person name="Munk A.C."/>
            <person name="Detter J.C."/>
            <person name="Han C."/>
            <person name="Tapia R."/>
            <person name="Land M."/>
            <person name="Hauser L."/>
            <person name="Markowitz V."/>
            <person name="Cheng J.-F."/>
            <person name="Hugenholtz P."/>
            <person name="Woyke T."/>
            <person name="Wu D."/>
            <person name="Tindall B."/>
            <person name="Pomrenke H.G."/>
            <person name="Brambilla E."/>
            <person name="Klenk H.-P."/>
            <person name="Eisen J.A."/>
        </authorList>
    </citation>
    <scope>NUCLEOTIDE SEQUENCE [LARGE SCALE GENOMIC DNA]</scope>
    <source>
        <strain evidence="8">DSM 17093 / CIP 108686 / LMG 22925 / RQ-24</strain>
    </source>
</reference>
<evidence type="ECO:0000313" key="7">
    <source>
        <dbReference type="EMBL" id="ADI15167.1"/>
    </source>
</evidence>
<dbReference type="PROSITE" id="PS01129">
    <property type="entry name" value="PSI_RLU"/>
    <property type="match status" value="1"/>
</dbReference>
<dbReference type="Gene3D" id="3.10.290.10">
    <property type="entry name" value="RNA-binding S4 domain"/>
    <property type="match status" value="1"/>
</dbReference>
<dbReference type="SUPFAM" id="SSF55120">
    <property type="entry name" value="Pseudouridine synthase"/>
    <property type="match status" value="1"/>
</dbReference>
<comment type="catalytic activity">
    <reaction evidence="5">
        <text>a uridine in RNA = a pseudouridine in RNA</text>
        <dbReference type="Rhea" id="RHEA:48348"/>
        <dbReference type="Rhea" id="RHEA-COMP:12068"/>
        <dbReference type="Rhea" id="RHEA-COMP:12069"/>
        <dbReference type="ChEBI" id="CHEBI:65314"/>
        <dbReference type="ChEBI" id="CHEBI:65315"/>
    </reaction>
</comment>
<dbReference type="AlphaFoldDB" id="D7CR79"/>
<evidence type="ECO:0000256" key="1">
    <source>
        <dbReference type="ARBA" id="ARBA00010876"/>
    </source>
</evidence>
<dbReference type="eggNOG" id="COG0564">
    <property type="taxonomic scope" value="Bacteria"/>
</dbReference>
<protein>
    <recommendedName>
        <fullName evidence="5">Pseudouridine synthase</fullName>
        <ecNumber evidence="5">5.4.99.-</ecNumber>
    </recommendedName>
</protein>
<dbReference type="InterPro" id="IPR006145">
    <property type="entry name" value="PsdUridine_synth_RsuA/RluA"/>
</dbReference>
<sequence>MDVRVFEAPAGERLDVAIAVALELSRTYAKDLVLGGYVQLDGQPVAKASTKLSGRELVSVVLPPPRPLRVEPENTPLDIIYEDDDLAAIDKPPGMTAHPTATVREGTVVNALLGRMALAKEKLFDPEDEDYRPGIVHRLDKETSGVMVVAKNDAAHRELASAFKKRLTEKEYIAIAVGTLEDDLYMDGPIGRHPHHGRKMTVGGNNPRSASTYFRVLARTREAVLVRAKPHTGRTHQIRVHLAHLGAPILGDSVYGKPSPLIARHALHAQRLSLPHPRDHHAITFSAQVPLDMVSAWVSLGGTWPPEGEPHL</sequence>
<keyword evidence="8" id="KW-1185">Reference proteome</keyword>
<dbReference type="CDD" id="cd02869">
    <property type="entry name" value="PseudoU_synth_RluA_like"/>
    <property type="match status" value="1"/>
</dbReference>
<dbReference type="Pfam" id="PF01479">
    <property type="entry name" value="S4"/>
    <property type="match status" value="1"/>
</dbReference>
<dbReference type="NCBIfam" id="TIGR00005">
    <property type="entry name" value="rluA_subfam"/>
    <property type="match status" value="1"/>
</dbReference>
<comment type="similarity">
    <text evidence="1 5">Belongs to the pseudouridine synthase RluA family.</text>
</comment>
<dbReference type="PROSITE" id="PS50889">
    <property type="entry name" value="S4"/>
    <property type="match status" value="1"/>
</dbReference>
<keyword evidence="4" id="KW-0694">RNA-binding</keyword>
<dbReference type="Proteomes" id="UP000000379">
    <property type="component" value="Chromosome"/>
</dbReference>
<feature type="domain" description="RNA-binding S4" evidence="6">
    <location>
        <begin position="12"/>
        <end position="76"/>
    </location>
</feature>
<dbReference type="InterPro" id="IPR006225">
    <property type="entry name" value="PsdUridine_synth_RluC/D"/>
</dbReference>
<reference evidence="7 8" key="2">
    <citation type="journal article" date="2011" name="Stand. Genomic Sci.">
        <title>Complete genome sequence of Truepera radiovictrix type strain (RQ-24).</title>
        <authorList>
            <person name="Ivanova N."/>
            <person name="Rohde C."/>
            <person name="Munk C."/>
            <person name="Nolan M."/>
            <person name="Lucas S."/>
            <person name="Del Rio T.G."/>
            <person name="Tice H."/>
            <person name="Deshpande S."/>
            <person name="Cheng J.F."/>
            <person name="Tapia R."/>
            <person name="Han C."/>
            <person name="Goodwin L."/>
            <person name="Pitluck S."/>
            <person name="Liolios K."/>
            <person name="Mavromatis K."/>
            <person name="Mikhailova N."/>
            <person name="Pati A."/>
            <person name="Chen A."/>
            <person name="Palaniappan K."/>
            <person name="Land M."/>
            <person name="Hauser L."/>
            <person name="Chang Y.J."/>
            <person name="Jeffries C.D."/>
            <person name="Brambilla E."/>
            <person name="Rohde M."/>
            <person name="Goker M."/>
            <person name="Tindall B.J."/>
            <person name="Woyke T."/>
            <person name="Bristow J."/>
            <person name="Eisen J.A."/>
            <person name="Markowitz V."/>
            <person name="Hugenholtz P."/>
            <person name="Kyrpides N.C."/>
            <person name="Klenk H.P."/>
            <person name="Lapidus A."/>
        </authorList>
    </citation>
    <scope>NUCLEOTIDE SEQUENCE [LARGE SCALE GENOMIC DNA]</scope>
    <source>
        <strain evidence="8">DSM 17093 / CIP 108686 / LMG 22925 / RQ-24</strain>
    </source>
</reference>
<evidence type="ECO:0000259" key="6">
    <source>
        <dbReference type="SMART" id="SM00363"/>
    </source>
</evidence>
<evidence type="ECO:0000256" key="2">
    <source>
        <dbReference type="ARBA" id="ARBA00023235"/>
    </source>
</evidence>
<dbReference type="Gene3D" id="3.30.2350.10">
    <property type="entry name" value="Pseudouridine synthase"/>
    <property type="match status" value="1"/>
</dbReference>
<evidence type="ECO:0000313" key="8">
    <source>
        <dbReference type="Proteomes" id="UP000000379"/>
    </source>
</evidence>
<dbReference type="InterPro" id="IPR006224">
    <property type="entry name" value="PsdUridine_synth_RluA-like_CS"/>
</dbReference>
<dbReference type="PANTHER" id="PTHR21600:SF44">
    <property type="entry name" value="RIBOSOMAL LARGE SUBUNIT PSEUDOURIDINE SYNTHASE D"/>
    <property type="match status" value="1"/>
</dbReference>
<dbReference type="STRING" id="649638.Trad_2053"/>
<dbReference type="RefSeq" id="WP_013178532.1">
    <property type="nucleotide sequence ID" value="NC_014221.1"/>
</dbReference>
<dbReference type="SUPFAM" id="SSF55174">
    <property type="entry name" value="Alpha-L RNA-binding motif"/>
    <property type="match status" value="1"/>
</dbReference>
<feature type="active site" evidence="3">
    <location>
        <position position="140"/>
    </location>
</feature>